<keyword evidence="1" id="KW-1133">Transmembrane helix</keyword>
<feature type="transmembrane region" description="Helical" evidence="1">
    <location>
        <begin position="316"/>
        <end position="341"/>
    </location>
</feature>
<protein>
    <recommendedName>
        <fullName evidence="4">Glycosyltransferase RgtA/B/C/D-like domain-containing protein</fullName>
    </recommendedName>
</protein>
<evidence type="ECO:0000256" key="1">
    <source>
        <dbReference type="SAM" id="Phobius"/>
    </source>
</evidence>
<dbReference type="EMBL" id="JAODBU010000007">
    <property type="protein sequence ID" value="MCT7398955.1"/>
    <property type="molecule type" value="Genomic_DNA"/>
</dbReference>
<feature type="transmembrane region" description="Helical" evidence="1">
    <location>
        <begin position="614"/>
        <end position="630"/>
    </location>
</feature>
<feature type="transmembrane region" description="Helical" evidence="1">
    <location>
        <begin position="460"/>
        <end position="478"/>
    </location>
</feature>
<sequence>MEKEFRDKVLRFGLITLVICILLEIFVFNYKSFTLLGGKYNQRTIPVSEAQVTGASESNGVYTASNKEIAVKFPVNDYVKTIKFNMESADGGKEQTDVSIAYTESAHRDSDRYSNKKMNIVKSMPETKYATCSFTGETYTITMKIESEANQRYTITGLTINEKIPFKFSFIRVFMIFIIMVLGYVFAKYPGLDGRMNLKKKSQKAVVIFAVVVSALTLTFIAKMYTDDLFKTEEVVTNQINQELVDAFEKGQVSLLDPVPQALLDVDNPYDWTQRTTMGESYKWDHLLYNGKYYSYYGITTVLTLFMPYHKITGKYFSTALATYIYSMIALIFIALIYISVVKNWFKKIPFRMTIMGLFTTLIISGVTLNVVRPKFYELASASGLCFTAIGMFFIINSGIFQKKKIKKSFLFLSALFMGLAVLARVTAVFWCFACVIWILYGLIQNNKQNGKNAIEIIKYVLAAGVPYVVFGLIQMWYNYARFGSVFDFGIQYSLTINDFTQAKSTIELVMVAVVNTLLVIPTINSTFPFIHGNYDSMQLNGYYFVDTPCTMGLIARGLPILSVLYAPKLAKNFDKKEKIKLALTWLIPGIIFPLIMVSMTWENGYSIRYGCDYAWQFMMAGLAVMFYVCGNMKNEQLKKWIYRVFVLCTIWAVISTIAASIAVTPESTLTYYDNEKGMRIYCHLRNLIMFWN</sequence>
<feature type="transmembrane region" description="Helical" evidence="1">
    <location>
        <begin position="509"/>
        <end position="531"/>
    </location>
</feature>
<reference evidence="2" key="1">
    <citation type="submission" date="2022-09" db="EMBL/GenBank/DDBJ databases">
        <title>Eubacterium sp. LFL-14 isolated from human feces.</title>
        <authorList>
            <person name="Liu F."/>
        </authorList>
    </citation>
    <scope>NUCLEOTIDE SEQUENCE</scope>
    <source>
        <strain evidence="2">LFL-14</strain>
    </source>
</reference>
<evidence type="ECO:0000313" key="2">
    <source>
        <dbReference type="EMBL" id="MCT7398955.1"/>
    </source>
</evidence>
<accession>A0ABT2M0A1</accession>
<feature type="transmembrane region" description="Helical" evidence="1">
    <location>
        <begin position="642"/>
        <end position="664"/>
    </location>
</feature>
<organism evidence="2 3">
    <name type="scientific">Eubacterium album</name>
    <dbReference type="NCBI Taxonomy" id="2978477"/>
    <lineage>
        <taxon>Bacteria</taxon>
        <taxon>Bacillati</taxon>
        <taxon>Bacillota</taxon>
        <taxon>Clostridia</taxon>
        <taxon>Eubacteriales</taxon>
        <taxon>Eubacteriaceae</taxon>
        <taxon>Eubacterium</taxon>
    </lineage>
</organism>
<comment type="caution">
    <text evidence="2">The sequence shown here is derived from an EMBL/GenBank/DDBJ whole genome shotgun (WGS) entry which is preliminary data.</text>
</comment>
<keyword evidence="1" id="KW-0812">Transmembrane</keyword>
<evidence type="ECO:0000313" key="3">
    <source>
        <dbReference type="Proteomes" id="UP001431199"/>
    </source>
</evidence>
<feature type="transmembrane region" description="Helical" evidence="1">
    <location>
        <begin position="293"/>
        <end position="310"/>
    </location>
</feature>
<keyword evidence="3" id="KW-1185">Reference proteome</keyword>
<dbReference type="Proteomes" id="UP001431199">
    <property type="component" value="Unassembled WGS sequence"/>
</dbReference>
<feature type="transmembrane region" description="Helical" evidence="1">
    <location>
        <begin position="170"/>
        <end position="187"/>
    </location>
</feature>
<evidence type="ECO:0008006" key="4">
    <source>
        <dbReference type="Google" id="ProtNLM"/>
    </source>
</evidence>
<gene>
    <name evidence="2" type="ORF">N5B56_07665</name>
</gene>
<feature type="transmembrane region" description="Helical" evidence="1">
    <location>
        <begin position="12"/>
        <end position="30"/>
    </location>
</feature>
<feature type="transmembrane region" description="Helical" evidence="1">
    <location>
        <begin position="353"/>
        <end position="373"/>
    </location>
</feature>
<proteinExistence type="predicted"/>
<feature type="transmembrane region" description="Helical" evidence="1">
    <location>
        <begin position="207"/>
        <end position="225"/>
    </location>
</feature>
<dbReference type="RefSeq" id="WP_022088219.1">
    <property type="nucleotide sequence ID" value="NZ_JAODBU010000007.1"/>
</dbReference>
<feature type="transmembrane region" description="Helical" evidence="1">
    <location>
        <begin position="580"/>
        <end position="602"/>
    </location>
</feature>
<feature type="transmembrane region" description="Helical" evidence="1">
    <location>
        <begin position="410"/>
        <end position="440"/>
    </location>
</feature>
<keyword evidence="1" id="KW-0472">Membrane</keyword>
<feature type="transmembrane region" description="Helical" evidence="1">
    <location>
        <begin position="379"/>
        <end position="398"/>
    </location>
</feature>
<name>A0ABT2M0A1_9FIRM</name>